<dbReference type="PANTHER" id="PTHR37826">
    <property type="entry name" value="FLOTILLIN BAND_7_5 DOMAIN PROTEIN"/>
    <property type="match status" value="1"/>
</dbReference>
<evidence type="ECO:0000313" key="4">
    <source>
        <dbReference type="Proteomes" id="UP001292182"/>
    </source>
</evidence>
<dbReference type="PANTHER" id="PTHR37826:SF2">
    <property type="entry name" value="ZINC-RIBBON DOMAIN-CONTAINING PROTEIN"/>
    <property type="match status" value="1"/>
</dbReference>
<comment type="caution">
    <text evidence="3">The sequence shown here is derived from an EMBL/GenBank/DDBJ whole genome shotgun (WGS) entry which is preliminary data.</text>
</comment>
<keyword evidence="4" id="KW-1185">Reference proteome</keyword>
<dbReference type="Pfam" id="PF13421">
    <property type="entry name" value="Band_7_1"/>
    <property type="match status" value="1"/>
</dbReference>
<feature type="domain" description="SHOCT" evidence="1">
    <location>
        <begin position="306"/>
        <end position="331"/>
    </location>
</feature>
<proteinExistence type="predicted"/>
<dbReference type="SUPFAM" id="SSF117892">
    <property type="entry name" value="Band 7/SPFH domain"/>
    <property type="match status" value="1"/>
</dbReference>
<evidence type="ECO:0000259" key="1">
    <source>
        <dbReference type="Pfam" id="PF09851"/>
    </source>
</evidence>
<protein>
    <submittedName>
        <fullName evidence="3">SPFH domain-containing protein</fullName>
    </submittedName>
</protein>
<feature type="domain" description="SPFH" evidence="2">
    <location>
        <begin position="26"/>
        <end position="235"/>
    </location>
</feature>
<reference evidence="4" key="1">
    <citation type="submission" date="2023-07" db="EMBL/GenBank/DDBJ databases">
        <title>Whole genome sequence analysis of rice epiphytic Sphingomonas sanguinis OsEp_Plm_15B2.</title>
        <authorList>
            <person name="Sahu K.P."/>
            <person name="Asharani P."/>
            <person name="Reddy B."/>
            <person name="Kumar A."/>
        </authorList>
    </citation>
    <scope>NUCLEOTIDE SEQUENCE [LARGE SCALE GENOMIC DNA]</scope>
    <source>
        <strain evidence="4">OsEp_Plm_15B2</strain>
    </source>
</reference>
<evidence type="ECO:0000313" key="3">
    <source>
        <dbReference type="EMBL" id="MDZ7282159.1"/>
    </source>
</evidence>
<dbReference type="Proteomes" id="UP001292182">
    <property type="component" value="Unassembled WGS sequence"/>
</dbReference>
<dbReference type="InterPro" id="IPR018649">
    <property type="entry name" value="SHOCT"/>
</dbReference>
<dbReference type="Gene3D" id="3.30.479.30">
    <property type="entry name" value="Band 7 domain"/>
    <property type="match status" value="1"/>
</dbReference>
<accession>A0ABU5LQD9</accession>
<dbReference type="EMBL" id="JAOBTW010000008">
    <property type="protein sequence ID" value="MDZ7282159.1"/>
    <property type="molecule type" value="Genomic_DNA"/>
</dbReference>
<organism evidence="3 4">
    <name type="scientific">Sphingomonas sanguinis</name>
    <dbReference type="NCBI Taxonomy" id="33051"/>
    <lineage>
        <taxon>Bacteria</taxon>
        <taxon>Pseudomonadati</taxon>
        <taxon>Pseudomonadota</taxon>
        <taxon>Alphaproteobacteria</taxon>
        <taxon>Sphingomonadales</taxon>
        <taxon>Sphingomonadaceae</taxon>
        <taxon>Sphingomonas</taxon>
    </lineage>
</organism>
<dbReference type="CDD" id="cd03408">
    <property type="entry name" value="SPFH_like_u1"/>
    <property type="match status" value="1"/>
</dbReference>
<evidence type="ECO:0000259" key="2">
    <source>
        <dbReference type="Pfam" id="PF13421"/>
    </source>
</evidence>
<dbReference type="InterPro" id="IPR036013">
    <property type="entry name" value="Band_7/SPFH_dom_sf"/>
</dbReference>
<dbReference type="RefSeq" id="WP_322539253.1">
    <property type="nucleotide sequence ID" value="NZ_JAOBTW010000008.1"/>
</dbReference>
<name>A0ABU5LQD9_9SPHN</name>
<gene>
    <name evidence="3" type="ORF">N4G62_08980</name>
</gene>
<sequence length="335" mass="35935">MGLFDFLSKQFIDVIDWGEAPDDLALRYPMRDHAIQNGASLTVRDGQIAFFYEEGRIADAFEPGRHTLETDNLPVLTALMNWDKGFVSPFKADLYFFTVREHAGLKWGTAQPITVRDKDYGPIRVRTFGSYSFRIADVPRFKATVMGTLEHVRVGDLEPQLRGAIATAIASELGRSEIAFVDLAGDQQALSDRLRLAVAPAFAQWGLEMASFFVESVSLPDEVQAHFDKASAMRVIGNLDDYVRFQAADAIDTAAGQHGGMASLGAGAAAGAALGQAMASGLASGTSAAPSPPAPAPPAEDPFALIEKLHKLHVAGALSQEEFEAKKAALLAKIG</sequence>
<dbReference type="InterPro" id="IPR033880">
    <property type="entry name" value="SPFH_YdjI"/>
</dbReference>
<dbReference type="Pfam" id="PF09851">
    <property type="entry name" value="SHOCT"/>
    <property type="match status" value="1"/>
</dbReference>